<dbReference type="Pfam" id="PF00583">
    <property type="entry name" value="Acetyltransf_1"/>
    <property type="match status" value="1"/>
</dbReference>
<dbReference type="GO" id="GO:0016747">
    <property type="term" value="F:acyltransferase activity, transferring groups other than amino-acyl groups"/>
    <property type="evidence" value="ECO:0007669"/>
    <property type="project" value="InterPro"/>
</dbReference>
<protein>
    <submittedName>
        <fullName evidence="2">GNAT family N-acetyltransferase</fullName>
    </submittedName>
</protein>
<dbReference type="InterPro" id="IPR016181">
    <property type="entry name" value="Acyl_CoA_acyltransferase"/>
</dbReference>
<dbReference type="PROSITE" id="PS51186">
    <property type="entry name" value="GNAT"/>
    <property type="match status" value="1"/>
</dbReference>
<name>A0A7C3Z2V0_UNCW3</name>
<reference evidence="2" key="1">
    <citation type="journal article" date="2020" name="mSystems">
        <title>Genome- and Community-Level Interaction Insights into Carbon Utilization and Element Cycling Functions of Hydrothermarchaeota in Hydrothermal Sediment.</title>
        <authorList>
            <person name="Zhou Z."/>
            <person name="Liu Y."/>
            <person name="Xu W."/>
            <person name="Pan J."/>
            <person name="Luo Z.H."/>
            <person name="Li M."/>
        </authorList>
    </citation>
    <scope>NUCLEOTIDE SEQUENCE [LARGE SCALE GENOMIC DNA]</scope>
    <source>
        <strain evidence="2">SpSt-906</strain>
    </source>
</reference>
<evidence type="ECO:0000313" key="2">
    <source>
        <dbReference type="EMBL" id="HGE99098.1"/>
    </source>
</evidence>
<evidence type="ECO:0000259" key="1">
    <source>
        <dbReference type="PROSITE" id="PS51186"/>
    </source>
</evidence>
<accession>A0A7C3Z2V0</accession>
<dbReference type="InterPro" id="IPR000182">
    <property type="entry name" value="GNAT_dom"/>
</dbReference>
<dbReference type="CDD" id="cd04301">
    <property type="entry name" value="NAT_SF"/>
    <property type="match status" value="1"/>
</dbReference>
<proteinExistence type="predicted"/>
<feature type="domain" description="N-acetyltransferase" evidence="1">
    <location>
        <begin position="1"/>
        <end position="180"/>
    </location>
</feature>
<sequence>MIKFLADLWRSLFAPPSRLPKDFYFSPQPLGPKFEWVSPDRIRVLEGFFENKIFRVISEIAPKEAHFFLELDGKVVGKVDLERNAPEATIVLWNIVVEKPLRHKGLASILTFISFRELLRLHNQASFFIRMVRLIKPSEKEIRAQNVGIGVIAKKLGFSPEYNLPQLLLEKNIVEITPLPAFEDMPPAYRIVLRSYPLVLVSFLVDPKTSHPFDESNPIYRSVITPDVAQVWLSNGMIIIGNGNYILKREGLNRMINHLARNEEEAKIFFRKIKPL</sequence>
<comment type="caution">
    <text evidence="2">The sequence shown here is derived from an EMBL/GenBank/DDBJ whole genome shotgun (WGS) entry which is preliminary data.</text>
</comment>
<keyword evidence="2" id="KW-0808">Transferase</keyword>
<dbReference type="SUPFAM" id="SSF55729">
    <property type="entry name" value="Acyl-CoA N-acyltransferases (Nat)"/>
    <property type="match status" value="1"/>
</dbReference>
<organism evidence="2">
    <name type="scientific">candidate division WOR-3 bacterium</name>
    <dbReference type="NCBI Taxonomy" id="2052148"/>
    <lineage>
        <taxon>Bacteria</taxon>
        <taxon>Bacteria division WOR-3</taxon>
    </lineage>
</organism>
<gene>
    <name evidence="2" type="ORF">ENX07_03395</name>
</gene>
<dbReference type="AlphaFoldDB" id="A0A7C3Z2V0"/>
<dbReference type="EMBL" id="DTMQ01000019">
    <property type="protein sequence ID" value="HGE99098.1"/>
    <property type="molecule type" value="Genomic_DNA"/>
</dbReference>